<dbReference type="EMBL" id="ML179466">
    <property type="protein sequence ID" value="THU87051.1"/>
    <property type="molecule type" value="Genomic_DNA"/>
</dbReference>
<proteinExistence type="predicted"/>
<dbReference type="Proteomes" id="UP000297245">
    <property type="component" value="Unassembled WGS sequence"/>
</dbReference>
<name>A0A4S8LE49_DENBC</name>
<keyword evidence="2" id="KW-1185">Reference proteome</keyword>
<gene>
    <name evidence="1" type="ORF">K435DRAFT_591628</name>
</gene>
<organism evidence="1 2">
    <name type="scientific">Dendrothele bispora (strain CBS 962.96)</name>
    <dbReference type="NCBI Taxonomy" id="1314807"/>
    <lineage>
        <taxon>Eukaryota</taxon>
        <taxon>Fungi</taxon>
        <taxon>Dikarya</taxon>
        <taxon>Basidiomycota</taxon>
        <taxon>Agaricomycotina</taxon>
        <taxon>Agaricomycetes</taxon>
        <taxon>Agaricomycetidae</taxon>
        <taxon>Agaricales</taxon>
        <taxon>Agaricales incertae sedis</taxon>
        <taxon>Dendrothele</taxon>
    </lineage>
</organism>
<evidence type="ECO:0000313" key="1">
    <source>
        <dbReference type="EMBL" id="THU87051.1"/>
    </source>
</evidence>
<accession>A0A4S8LE49</accession>
<dbReference type="AlphaFoldDB" id="A0A4S8LE49"/>
<feature type="non-terminal residue" evidence="1">
    <location>
        <position position="51"/>
    </location>
</feature>
<reference evidence="1 2" key="1">
    <citation type="journal article" date="2019" name="Nat. Ecol. Evol.">
        <title>Megaphylogeny resolves global patterns of mushroom evolution.</title>
        <authorList>
            <person name="Varga T."/>
            <person name="Krizsan K."/>
            <person name="Foldi C."/>
            <person name="Dima B."/>
            <person name="Sanchez-Garcia M."/>
            <person name="Sanchez-Ramirez S."/>
            <person name="Szollosi G.J."/>
            <person name="Szarkandi J.G."/>
            <person name="Papp V."/>
            <person name="Albert L."/>
            <person name="Andreopoulos W."/>
            <person name="Angelini C."/>
            <person name="Antonin V."/>
            <person name="Barry K.W."/>
            <person name="Bougher N.L."/>
            <person name="Buchanan P."/>
            <person name="Buyck B."/>
            <person name="Bense V."/>
            <person name="Catcheside P."/>
            <person name="Chovatia M."/>
            <person name="Cooper J."/>
            <person name="Damon W."/>
            <person name="Desjardin D."/>
            <person name="Finy P."/>
            <person name="Geml J."/>
            <person name="Haridas S."/>
            <person name="Hughes K."/>
            <person name="Justo A."/>
            <person name="Karasinski D."/>
            <person name="Kautmanova I."/>
            <person name="Kiss B."/>
            <person name="Kocsube S."/>
            <person name="Kotiranta H."/>
            <person name="LaButti K.M."/>
            <person name="Lechner B.E."/>
            <person name="Liimatainen K."/>
            <person name="Lipzen A."/>
            <person name="Lukacs Z."/>
            <person name="Mihaltcheva S."/>
            <person name="Morgado L.N."/>
            <person name="Niskanen T."/>
            <person name="Noordeloos M.E."/>
            <person name="Ohm R.A."/>
            <person name="Ortiz-Santana B."/>
            <person name="Ovrebo C."/>
            <person name="Racz N."/>
            <person name="Riley R."/>
            <person name="Savchenko A."/>
            <person name="Shiryaev A."/>
            <person name="Soop K."/>
            <person name="Spirin V."/>
            <person name="Szebenyi C."/>
            <person name="Tomsovsky M."/>
            <person name="Tulloss R.E."/>
            <person name="Uehling J."/>
            <person name="Grigoriev I.V."/>
            <person name="Vagvolgyi C."/>
            <person name="Papp T."/>
            <person name="Martin F.M."/>
            <person name="Miettinen O."/>
            <person name="Hibbett D.S."/>
            <person name="Nagy L.G."/>
        </authorList>
    </citation>
    <scope>NUCLEOTIDE SEQUENCE [LARGE SCALE GENOMIC DNA]</scope>
    <source>
        <strain evidence="1 2">CBS 962.96</strain>
    </source>
</reference>
<protein>
    <submittedName>
        <fullName evidence="1">Uncharacterized protein</fullName>
    </submittedName>
</protein>
<dbReference type="OrthoDB" id="159449at2759"/>
<sequence length="51" mass="5591">RWTRSAAKGGIGKCTTTHGCVAEGNEDLMFMKLDDVITALMQNPNMDSVYL</sequence>
<evidence type="ECO:0000313" key="2">
    <source>
        <dbReference type="Proteomes" id="UP000297245"/>
    </source>
</evidence>
<feature type="non-terminal residue" evidence="1">
    <location>
        <position position="1"/>
    </location>
</feature>